<dbReference type="Proteomes" id="UP000694924">
    <property type="component" value="Unplaced"/>
</dbReference>
<evidence type="ECO:0000256" key="4">
    <source>
        <dbReference type="ARBA" id="ARBA00023157"/>
    </source>
</evidence>
<dbReference type="EC" id="3.1.1.-" evidence="6"/>
<feature type="domain" description="Carboxylesterase type B" evidence="7">
    <location>
        <begin position="11"/>
        <end position="529"/>
    </location>
</feature>
<protein>
    <recommendedName>
        <fullName evidence="6">Carboxylic ester hydrolase</fullName>
        <ecNumber evidence="6">3.1.1.-</ecNumber>
    </recommendedName>
</protein>
<evidence type="ECO:0000256" key="6">
    <source>
        <dbReference type="RuleBase" id="RU361235"/>
    </source>
</evidence>
<evidence type="ECO:0000313" key="8">
    <source>
        <dbReference type="Proteomes" id="UP000694924"/>
    </source>
</evidence>
<dbReference type="SUPFAM" id="SSF53474">
    <property type="entry name" value="alpha/beta-Hydrolases"/>
    <property type="match status" value="1"/>
</dbReference>
<reference evidence="9" key="1">
    <citation type="submission" date="2025-08" db="UniProtKB">
        <authorList>
            <consortium name="RefSeq"/>
        </authorList>
    </citation>
    <scope>IDENTIFICATION</scope>
    <source>
        <tissue evidence="9">Whole body</tissue>
    </source>
</reference>
<keyword evidence="4" id="KW-1015">Disulfide bond</keyword>
<dbReference type="PROSITE" id="PS00122">
    <property type="entry name" value="CARBOXYLESTERASE_B_1"/>
    <property type="match status" value="1"/>
</dbReference>
<evidence type="ECO:0000256" key="5">
    <source>
        <dbReference type="ARBA" id="ARBA00023180"/>
    </source>
</evidence>
<organism evidence="8 9">
    <name type="scientific">Polistes dominula</name>
    <name type="common">European paper wasp</name>
    <name type="synonym">Vespa dominula</name>
    <dbReference type="NCBI Taxonomy" id="743375"/>
    <lineage>
        <taxon>Eukaryota</taxon>
        <taxon>Metazoa</taxon>
        <taxon>Ecdysozoa</taxon>
        <taxon>Arthropoda</taxon>
        <taxon>Hexapoda</taxon>
        <taxon>Insecta</taxon>
        <taxon>Pterygota</taxon>
        <taxon>Neoptera</taxon>
        <taxon>Endopterygota</taxon>
        <taxon>Hymenoptera</taxon>
        <taxon>Apocrita</taxon>
        <taxon>Aculeata</taxon>
        <taxon>Vespoidea</taxon>
        <taxon>Vespidae</taxon>
        <taxon>Polistinae</taxon>
        <taxon>Polistini</taxon>
        <taxon>Polistes</taxon>
    </lineage>
</organism>
<dbReference type="GeneID" id="107072150"/>
<keyword evidence="8" id="KW-1185">Reference proteome</keyword>
<dbReference type="InterPro" id="IPR019819">
    <property type="entry name" value="Carboxylesterase_B_CS"/>
</dbReference>
<evidence type="ECO:0000256" key="1">
    <source>
        <dbReference type="ARBA" id="ARBA00005964"/>
    </source>
</evidence>
<name>A0ABM1J4E4_POLDO</name>
<dbReference type="PROSITE" id="PS00941">
    <property type="entry name" value="CARBOXYLESTERASE_B_2"/>
    <property type="match status" value="1"/>
</dbReference>
<dbReference type="InterPro" id="IPR050309">
    <property type="entry name" value="Type-B_Carboxylest/Lipase"/>
</dbReference>
<sequence length="546" mass="62120">MNKSMDCKQGPVLSFEQGQIKGVIETNIDNKEEYFAFRGIPYAKPPIGKLRFQDPLPPEKWIGIRDGSKFGNVCAQIDRVSNEVIGSDDCLYLNVYTPLIELSAKLTVMVWIHGGCFYMGSGNDDMYKPDYIVRKDVILVTINFRLGSLGFLNLEDEVASGNQGLKDIVMALRWVRKNIAVFGGDPENVTIFGGSSGAAMVHYLTMSPLADGLFHKAIAQSGLATNFWASMLVEARKYVYQLSSMLGFKSFDSKAIVDFLQEVNLEKLIKYQYKIISSMKDKSVFSAFLPGVDNKSKNPFLLLPPTIAVKFGIKVPFMFGYNDMESSFFFGNSNLASRFIKRIDNSICDFENFLSPDLLNKLKERTLTVNEFKSLYFSKKSLNGEPTENIIQFLNDFYFLHHIFELAKILPIVNKCSSYLYKLSYNSEEPSFMKTIMNIDIKGVTHGDELNYLFYGTHLNALNLKPYRPGTSSYKVMDCVTQLWTDFAKTGNPTPKTTELIPILWKPLEKNSNMYDYLNINEQLQMESIPKGVQRFEWNSRINNKL</sequence>
<proteinExistence type="inferred from homology"/>
<dbReference type="PANTHER" id="PTHR11559">
    <property type="entry name" value="CARBOXYLESTERASE"/>
    <property type="match status" value="1"/>
</dbReference>
<comment type="similarity">
    <text evidence="1 6">Belongs to the type-B carboxylesterase/lipase family.</text>
</comment>
<dbReference type="InterPro" id="IPR019826">
    <property type="entry name" value="Carboxylesterase_B_AS"/>
</dbReference>
<gene>
    <name evidence="9" type="primary">LOC107072150</name>
</gene>
<keyword evidence="5" id="KW-0325">Glycoprotein</keyword>
<accession>A0ABM1J4E4</accession>
<evidence type="ECO:0000256" key="2">
    <source>
        <dbReference type="ARBA" id="ARBA00022487"/>
    </source>
</evidence>
<dbReference type="InterPro" id="IPR002018">
    <property type="entry name" value="CarbesteraseB"/>
</dbReference>
<dbReference type="Pfam" id="PF00135">
    <property type="entry name" value="COesterase"/>
    <property type="match status" value="1"/>
</dbReference>
<keyword evidence="2" id="KW-0719">Serine esterase</keyword>
<dbReference type="InterPro" id="IPR029058">
    <property type="entry name" value="AB_hydrolase_fold"/>
</dbReference>
<evidence type="ECO:0000313" key="9">
    <source>
        <dbReference type="RefSeq" id="XP_015187332.1"/>
    </source>
</evidence>
<evidence type="ECO:0000259" key="7">
    <source>
        <dbReference type="Pfam" id="PF00135"/>
    </source>
</evidence>
<keyword evidence="3 6" id="KW-0378">Hydrolase</keyword>
<dbReference type="Gene3D" id="3.40.50.1820">
    <property type="entry name" value="alpha/beta hydrolase"/>
    <property type="match status" value="1"/>
</dbReference>
<evidence type="ECO:0000256" key="3">
    <source>
        <dbReference type="ARBA" id="ARBA00022801"/>
    </source>
</evidence>
<dbReference type="RefSeq" id="XP_015187332.1">
    <property type="nucleotide sequence ID" value="XM_015331846.1"/>
</dbReference>